<organism evidence="1 2">
    <name type="scientific">Pararge aegeria aegeria</name>
    <dbReference type="NCBI Taxonomy" id="348720"/>
    <lineage>
        <taxon>Eukaryota</taxon>
        <taxon>Metazoa</taxon>
        <taxon>Ecdysozoa</taxon>
        <taxon>Arthropoda</taxon>
        <taxon>Hexapoda</taxon>
        <taxon>Insecta</taxon>
        <taxon>Pterygota</taxon>
        <taxon>Neoptera</taxon>
        <taxon>Endopterygota</taxon>
        <taxon>Lepidoptera</taxon>
        <taxon>Glossata</taxon>
        <taxon>Ditrysia</taxon>
        <taxon>Papilionoidea</taxon>
        <taxon>Nymphalidae</taxon>
        <taxon>Satyrinae</taxon>
        <taxon>Satyrini</taxon>
        <taxon>Parargina</taxon>
        <taxon>Pararge</taxon>
    </lineage>
</organism>
<name>A0A8S4QER0_9NEOP</name>
<proteinExistence type="predicted"/>
<comment type="caution">
    <text evidence="1">The sequence shown here is derived from an EMBL/GenBank/DDBJ whole genome shotgun (WGS) entry which is preliminary data.</text>
</comment>
<accession>A0A8S4QER0</accession>
<dbReference type="Proteomes" id="UP000838756">
    <property type="component" value="Unassembled WGS sequence"/>
</dbReference>
<reference evidence="1" key="1">
    <citation type="submission" date="2022-03" db="EMBL/GenBank/DDBJ databases">
        <authorList>
            <person name="Lindestad O."/>
        </authorList>
    </citation>
    <scope>NUCLEOTIDE SEQUENCE</scope>
</reference>
<sequence>MKNSCKNEFVGLSLFKEEALSSTALVKIKQKFIENCRKSPSVINSNSAAVAVWIGVTILKTGSCSGNLHPKISDTRPGAFRNF</sequence>
<protein>
    <submittedName>
        <fullName evidence="1">Jg17795 protein</fullName>
    </submittedName>
</protein>
<keyword evidence="2" id="KW-1185">Reference proteome</keyword>
<dbReference type="EMBL" id="CAKXAJ010002421">
    <property type="protein sequence ID" value="CAH2208149.1"/>
    <property type="molecule type" value="Genomic_DNA"/>
</dbReference>
<evidence type="ECO:0000313" key="1">
    <source>
        <dbReference type="EMBL" id="CAH2208149.1"/>
    </source>
</evidence>
<dbReference type="AlphaFoldDB" id="A0A8S4QER0"/>
<gene>
    <name evidence="1" type="primary">jg17795</name>
    <name evidence="1" type="ORF">PAEG_LOCUS765</name>
</gene>
<evidence type="ECO:0000313" key="2">
    <source>
        <dbReference type="Proteomes" id="UP000838756"/>
    </source>
</evidence>